<reference evidence="3" key="1">
    <citation type="journal article" date="2019" name="Int. J. Syst. Evol. Microbiol.">
        <title>The Global Catalogue of Microorganisms (GCM) 10K type strain sequencing project: providing services to taxonomists for standard genome sequencing and annotation.</title>
        <authorList>
            <consortium name="The Broad Institute Genomics Platform"/>
            <consortium name="The Broad Institute Genome Sequencing Center for Infectious Disease"/>
            <person name="Wu L."/>
            <person name="Ma J."/>
        </authorList>
    </citation>
    <scope>NUCLEOTIDE SEQUENCE [LARGE SCALE GENOMIC DNA]</scope>
    <source>
        <strain evidence="3">CCUG 56108</strain>
    </source>
</reference>
<gene>
    <name evidence="2" type="ORF">ACFQ4G_00215</name>
</gene>
<accession>A0ABW3WUS9</accession>
<dbReference type="Proteomes" id="UP001597176">
    <property type="component" value="Unassembled WGS sequence"/>
</dbReference>
<organism evidence="2 3">
    <name type="scientific">Methylobacterium marchantiae</name>
    <dbReference type="NCBI Taxonomy" id="600331"/>
    <lineage>
        <taxon>Bacteria</taxon>
        <taxon>Pseudomonadati</taxon>
        <taxon>Pseudomonadota</taxon>
        <taxon>Alphaproteobacteria</taxon>
        <taxon>Hyphomicrobiales</taxon>
        <taxon>Methylobacteriaceae</taxon>
        <taxon>Methylobacterium</taxon>
    </lineage>
</organism>
<feature type="signal peptide" evidence="1">
    <location>
        <begin position="1"/>
        <end position="22"/>
    </location>
</feature>
<evidence type="ECO:0000313" key="3">
    <source>
        <dbReference type="Proteomes" id="UP001597176"/>
    </source>
</evidence>
<keyword evidence="3" id="KW-1185">Reference proteome</keyword>
<name>A0ABW3WUS9_9HYPH</name>
<evidence type="ECO:0000256" key="1">
    <source>
        <dbReference type="SAM" id="SignalP"/>
    </source>
</evidence>
<comment type="caution">
    <text evidence="2">The sequence shown here is derived from an EMBL/GenBank/DDBJ whole genome shotgun (WGS) entry which is preliminary data.</text>
</comment>
<feature type="chain" id="PRO_5046008035" evidence="1">
    <location>
        <begin position="23"/>
        <end position="113"/>
    </location>
</feature>
<dbReference type="EMBL" id="JBHTND010000001">
    <property type="protein sequence ID" value="MFD1300009.1"/>
    <property type="molecule type" value="Genomic_DNA"/>
</dbReference>
<protein>
    <submittedName>
        <fullName evidence="2">Uncharacterized protein</fullName>
    </submittedName>
</protein>
<dbReference type="RefSeq" id="WP_238207921.1">
    <property type="nucleotide sequence ID" value="NZ_JBHTND010000001.1"/>
</dbReference>
<sequence length="113" mass="11966">MTKLSRLSVAFLLAAMMPSAIVRTSAQELDVGGLHSAWRGCLDRNFGLQAVLTSRTSAAESALRSCRGAEGAYLAALATSPLVDGEDVARVRPALIQRAKGWLLQKASATRPL</sequence>
<evidence type="ECO:0000313" key="2">
    <source>
        <dbReference type="EMBL" id="MFD1300009.1"/>
    </source>
</evidence>
<keyword evidence="1" id="KW-0732">Signal</keyword>
<proteinExistence type="predicted"/>